<dbReference type="GO" id="GO:0005829">
    <property type="term" value="C:cytosol"/>
    <property type="evidence" value="ECO:0007669"/>
    <property type="project" value="TreeGrafter"/>
</dbReference>
<dbReference type="SUPFAM" id="SSF47769">
    <property type="entry name" value="SAM/Pointed domain"/>
    <property type="match status" value="2"/>
</dbReference>
<dbReference type="SUPFAM" id="SSF48403">
    <property type="entry name" value="Ankyrin repeat"/>
    <property type="match status" value="1"/>
</dbReference>
<comment type="caution">
    <text evidence="7">The sequence shown here is derived from an EMBL/GenBank/DDBJ whole genome shotgun (WGS) entry which is preliminary data.</text>
</comment>
<dbReference type="Proteomes" id="UP001249851">
    <property type="component" value="Unassembled WGS sequence"/>
</dbReference>
<dbReference type="PROSITE" id="PS50105">
    <property type="entry name" value="SAM_DOMAIN"/>
    <property type="match status" value="1"/>
</dbReference>
<dbReference type="InterPro" id="IPR002110">
    <property type="entry name" value="Ankyrin_rpt"/>
</dbReference>
<dbReference type="PROSITE" id="PS50088">
    <property type="entry name" value="ANK_REPEAT"/>
    <property type="match status" value="1"/>
</dbReference>
<feature type="region of interest" description="Disordered" evidence="4">
    <location>
        <begin position="656"/>
        <end position="762"/>
    </location>
</feature>
<protein>
    <submittedName>
        <fullName evidence="7">Ankyrin repeat and SAM domain-containing protein 1A</fullName>
    </submittedName>
</protein>
<dbReference type="InterPro" id="IPR011993">
    <property type="entry name" value="PH-like_dom_sf"/>
</dbReference>
<dbReference type="InterPro" id="IPR033635">
    <property type="entry name" value="ANKS1/Caskin"/>
</dbReference>
<dbReference type="Pfam" id="PF00640">
    <property type="entry name" value="PID"/>
    <property type="match status" value="1"/>
</dbReference>
<dbReference type="SMART" id="SM00454">
    <property type="entry name" value="SAM"/>
    <property type="match status" value="2"/>
</dbReference>
<accession>A0AAD9QQI6</accession>
<dbReference type="Gene3D" id="2.30.29.30">
    <property type="entry name" value="Pleckstrin-homology domain (PH domain)/Phosphotyrosine-binding domain (PTB)"/>
    <property type="match status" value="1"/>
</dbReference>
<evidence type="ECO:0000256" key="2">
    <source>
        <dbReference type="ARBA" id="ARBA00023043"/>
    </source>
</evidence>
<dbReference type="EMBL" id="JARQWQ010000019">
    <property type="protein sequence ID" value="KAK2565649.1"/>
    <property type="molecule type" value="Genomic_DNA"/>
</dbReference>
<evidence type="ECO:0000313" key="8">
    <source>
        <dbReference type="Proteomes" id="UP001249851"/>
    </source>
</evidence>
<dbReference type="InterPro" id="IPR006020">
    <property type="entry name" value="PTB/PI_dom"/>
</dbReference>
<evidence type="ECO:0000259" key="6">
    <source>
        <dbReference type="PROSITE" id="PS50105"/>
    </source>
</evidence>
<dbReference type="PANTHER" id="PTHR24174">
    <property type="entry name" value="ANKYRIN REPEAT AND STERILE ALPHA MOTIF DOMAIN-CONTAINING PROTEIN 1"/>
    <property type="match status" value="1"/>
</dbReference>
<dbReference type="PANTHER" id="PTHR24174:SF1">
    <property type="entry name" value="IP14385P"/>
    <property type="match status" value="1"/>
</dbReference>
<name>A0AAD9QQI6_ACRCE</name>
<feature type="domain" description="PID" evidence="5">
    <location>
        <begin position="1281"/>
        <end position="1416"/>
    </location>
</feature>
<dbReference type="Pfam" id="PF12796">
    <property type="entry name" value="Ank_2"/>
    <property type="match status" value="1"/>
</dbReference>
<organism evidence="7 8">
    <name type="scientific">Acropora cervicornis</name>
    <name type="common">Staghorn coral</name>
    <dbReference type="NCBI Taxonomy" id="6130"/>
    <lineage>
        <taxon>Eukaryota</taxon>
        <taxon>Metazoa</taxon>
        <taxon>Cnidaria</taxon>
        <taxon>Anthozoa</taxon>
        <taxon>Hexacorallia</taxon>
        <taxon>Scleractinia</taxon>
        <taxon>Astrocoeniina</taxon>
        <taxon>Acroporidae</taxon>
        <taxon>Acropora</taxon>
    </lineage>
</organism>
<feature type="region of interest" description="Disordered" evidence="4">
    <location>
        <begin position="928"/>
        <end position="975"/>
    </location>
</feature>
<feature type="compositionally biased region" description="Pro residues" evidence="4">
    <location>
        <begin position="820"/>
        <end position="829"/>
    </location>
</feature>
<dbReference type="PROSITE" id="PS50297">
    <property type="entry name" value="ANK_REP_REGION"/>
    <property type="match status" value="1"/>
</dbReference>
<keyword evidence="8" id="KW-1185">Reference proteome</keyword>
<feature type="domain" description="SAM" evidence="6">
    <location>
        <begin position="1125"/>
        <end position="1190"/>
    </location>
</feature>
<dbReference type="PROSITE" id="PS01179">
    <property type="entry name" value="PID"/>
    <property type="match status" value="1"/>
</dbReference>
<evidence type="ECO:0000259" key="5">
    <source>
        <dbReference type="PROSITE" id="PS01179"/>
    </source>
</evidence>
<dbReference type="SMART" id="SM00462">
    <property type="entry name" value="PTB"/>
    <property type="match status" value="1"/>
</dbReference>
<feature type="compositionally biased region" description="Polar residues" evidence="4">
    <location>
        <begin position="392"/>
        <end position="406"/>
    </location>
</feature>
<dbReference type="InterPro" id="IPR036770">
    <property type="entry name" value="Ankyrin_rpt-contain_sf"/>
</dbReference>
<dbReference type="Pfam" id="PF00536">
    <property type="entry name" value="SAM_1"/>
    <property type="match status" value="1"/>
</dbReference>
<keyword evidence="1" id="KW-0677">Repeat</keyword>
<feature type="region of interest" description="Disordered" evidence="4">
    <location>
        <begin position="362"/>
        <end position="519"/>
    </location>
</feature>
<evidence type="ECO:0000256" key="4">
    <source>
        <dbReference type="SAM" id="MobiDB-lite"/>
    </source>
</evidence>
<gene>
    <name evidence="7" type="ORF">P5673_010793</name>
</gene>
<feature type="compositionally biased region" description="Polar residues" evidence="4">
    <location>
        <begin position="460"/>
        <end position="470"/>
    </location>
</feature>
<feature type="compositionally biased region" description="Basic and acidic residues" evidence="4">
    <location>
        <begin position="269"/>
        <end position="278"/>
    </location>
</feature>
<proteinExistence type="predicted"/>
<dbReference type="Pfam" id="PF13637">
    <property type="entry name" value="Ank_4"/>
    <property type="match status" value="1"/>
</dbReference>
<feature type="compositionally biased region" description="Polar residues" evidence="4">
    <location>
        <begin position="656"/>
        <end position="665"/>
    </location>
</feature>
<evidence type="ECO:0000313" key="7">
    <source>
        <dbReference type="EMBL" id="KAK2565649.1"/>
    </source>
</evidence>
<feature type="region of interest" description="Disordered" evidence="4">
    <location>
        <begin position="229"/>
        <end position="301"/>
    </location>
</feature>
<feature type="region of interest" description="Disordered" evidence="4">
    <location>
        <begin position="991"/>
        <end position="1013"/>
    </location>
</feature>
<dbReference type="SMART" id="SM00248">
    <property type="entry name" value="ANK"/>
    <property type="match status" value="2"/>
</dbReference>
<feature type="compositionally biased region" description="Polar residues" evidence="4">
    <location>
        <begin position="935"/>
        <end position="947"/>
    </location>
</feature>
<feature type="compositionally biased region" description="Polar residues" evidence="4">
    <location>
        <begin position="487"/>
        <end position="519"/>
    </location>
</feature>
<reference evidence="7" key="1">
    <citation type="journal article" date="2023" name="G3 (Bethesda)">
        <title>Whole genome assembly and annotation of the endangered Caribbean coral Acropora cervicornis.</title>
        <authorList>
            <person name="Selwyn J.D."/>
            <person name="Vollmer S.V."/>
        </authorList>
    </citation>
    <scope>NUCLEOTIDE SEQUENCE</scope>
    <source>
        <strain evidence="7">K2</strain>
    </source>
</reference>
<reference evidence="7" key="2">
    <citation type="journal article" date="2023" name="Science">
        <title>Genomic signatures of disease resistance in endangered staghorn corals.</title>
        <authorList>
            <person name="Vollmer S.V."/>
            <person name="Selwyn J.D."/>
            <person name="Despard B.A."/>
            <person name="Roesel C.L."/>
        </authorList>
    </citation>
    <scope>NUCLEOTIDE SEQUENCE</scope>
    <source>
        <tissue evidence="7">Whole Organism</tissue>
    </source>
</reference>
<dbReference type="Gene3D" id="1.25.40.20">
    <property type="entry name" value="Ankyrin repeat-containing domain"/>
    <property type="match status" value="3"/>
</dbReference>
<feature type="repeat" description="ANK" evidence="3">
    <location>
        <begin position="118"/>
        <end position="150"/>
    </location>
</feature>
<dbReference type="Gene3D" id="1.10.150.50">
    <property type="entry name" value="Transcription Factor, Ets-1"/>
    <property type="match status" value="2"/>
</dbReference>
<sequence>MGKEQDLIQAAKSGNVAHIEKILGNKARKSGIQSFISRTINPNYQDELGNTPLHYAALNGHSASNGTEDTALHSAAQFGFSLVVAVLLENHADPCICNSREESPLDLAAQYGKMETCATGTALHEAVLFGKVDVVNLLLQCGIDVTIVDSKKNTVLDLLALHPSAKAREIKELIYELQHPRNPNGGLRKVNTFHVRGSRPSSEIYPRNYDIVPNPLPYHQGMGANVLRRSGSYDTVPSPRSKESLQNRASYDTVPSPKATPQAFPVDWTKFDRGKDDSQALSSAEGHALPGPTEETDTGRPHVLTPQVIQSDYDLVGAPTQEPTNSRPDSTYALVGPGGTNVTPVQTAGDDYAVVGIPIGGGDGSTSLPTGRPSWLLDKPGSSTRDEAGKQADSSVPIRNSSSHNSRVGLRTAKGQEGGPVSKSGMGSRDNPNYLVKQSNAEPPPPQLQNDEVYDFVQPKRSQVSASQPSVYEVPPSMTLPGRGNGPVTTDATAARSSRGQPSDFYENTNIMSSTQGTQQAEIRRKYDYDLVSFPARKATLERPAYDIVPPPNQVPQYKASAISGERCDAESTAQTQSVACPLVNLQGDEVVDLRRSAPQAIDSDPEMQPFASRPGYLPMGPPQDEYEKVSAPTDLQEQLRNSGGVYETLSMSSPQIIGSQTEPSPRNFPTARPLYEVPPSKSSPVYEIAPPPRNFPAAPSRIPRESPLVQSPPEVQRIEKEPPPPKAPRRRQNDYSEWPTLSPPGKSSKPDPYETIRIEGPSKEMANAIDWEKVKEENMQRYGGGEYCTLSPTSVGPENNFNRGSISSSERSSVTEPVMTPPFSPPSPGTAVASIFETLGTMQSSEKPPTIPEMPEDDRDQKPADQKRMAPIPKPRKRLSQNLDQPKILPRSDSLLDDEFVFAPGAPEKTAAIEAGNQDLFSCRPSAETVDASAENTDMSAENANVSPKKGSEENALHNKREEPDGAEMDSEVTSSPLIYENVLFKRKGTVENGAKNDQGNSDVQTRDESDHRPVSYRLSMLSTSSPMDEREEWEKIEAFLSSIGQIVPQTLEEQMTQAGMADSVPAWLKALDLGQYESLMMANGFDNIHFLIGIVDFSHRRTIMEAMKSLPACPRLSDLVAPAKPESLRDWLKLICLLEYFPVFQQNGFDSMERLHMLWEVELTSVLEINSLGHRKRILASLKEDVKELDMEEQTESTNLETSSAHLEQQLAELKLYCPDEKPDQPIALTRSRKYTNELMATAEQMVANAKEQVAKQVSKGKNRDAKRWKHDSFLLIEGSVNYTTLYLGSHAVKTITGLESTIEACRKMRLSTEKLQKIPSVILSVSIKGIKFIDARSKILVSNHEMRNISYITQDPEDRRVFAYIAKDAKTDKHYCHVFRMDVIVSGARSILNSPLSDEVTMTIGQAFEVIMKLTSPSCLQYVRACQGSSPTALTKELRHKWSLGNREEGADVATQHKVSALRLHGEEWWKPTRLFGYSALK</sequence>
<dbReference type="InterPro" id="IPR001660">
    <property type="entry name" value="SAM"/>
</dbReference>
<dbReference type="SUPFAM" id="SSF50729">
    <property type="entry name" value="PH domain-like"/>
    <property type="match status" value="1"/>
</dbReference>
<evidence type="ECO:0000256" key="1">
    <source>
        <dbReference type="ARBA" id="ARBA00022737"/>
    </source>
</evidence>
<feature type="region of interest" description="Disordered" evidence="4">
    <location>
        <begin position="789"/>
        <end position="896"/>
    </location>
</feature>
<feature type="compositionally biased region" description="Basic and acidic residues" evidence="4">
    <location>
        <begin position="951"/>
        <end position="965"/>
    </location>
</feature>
<evidence type="ECO:0000256" key="3">
    <source>
        <dbReference type="PROSITE-ProRule" id="PRU00023"/>
    </source>
</evidence>
<feature type="compositionally biased region" description="Basic and acidic residues" evidence="4">
    <location>
        <begin position="860"/>
        <end position="869"/>
    </location>
</feature>
<dbReference type="InterPro" id="IPR013761">
    <property type="entry name" value="SAM/pointed_sf"/>
</dbReference>
<feature type="compositionally biased region" description="Polar residues" evidence="4">
    <location>
        <begin position="791"/>
        <end position="805"/>
    </location>
</feature>
<feature type="compositionally biased region" description="Basic and acidic residues" evidence="4">
    <location>
        <begin position="749"/>
        <end position="762"/>
    </location>
</feature>
<keyword evidence="2 3" id="KW-0040">ANK repeat</keyword>